<dbReference type="GeneID" id="78486583"/>
<gene>
    <name evidence="2" type="ORF">SR41_16475</name>
</gene>
<reference evidence="2 3" key="1">
    <citation type="submission" date="2015-01" db="EMBL/GenBank/DDBJ databases">
        <title>Genome of Sphingomonas taxi strain 30a.</title>
        <authorList>
            <person name="Eevers N."/>
            <person name="Van Hamme J."/>
            <person name="Bottos E."/>
            <person name="Weyens N."/>
            <person name="Vangronsveld J."/>
        </authorList>
    </citation>
    <scope>NUCLEOTIDE SEQUENCE [LARGE SCALE GENOMIC DNA]</scope>
    <source>
        <strain evidence="2 3">30a</strain>
    </source>
</reference>
<dbReference type="EMBL" id="JXTP01000089">
    <property type="protein sequence ID" value="KIU26081.1"/>
    <property type="molecule type" value="Genomic_DNA"/>
</dbReference>
<feature type="region of interest" description="Disordered" evidence="1">
    <location>
        <begin position="31"/>
        <end position="61"/>
    </location>
</feature>
<name>A0A0D1MEH3_9SPHN</name>
<dbReference type="OrthoDB" id="7474091at2"/>
<evidence type="ECO:0000256" key="1">
    <source>
        <dbReference type="SAM" id="MobiDB-lite"/>
    </source>
</evidence>
<dbReference type="RefSeq" id="WP_043061317.1">
    <property type="nucleotide sequence ID" value="NZ_QDFS01000044.1"/>
</dbReference>
<evidence type="ECO:0000313" key="3">
    <source>
        <dbReference type="Proteomes" id="UP000033203"/>
    </source>
</evidence>
<sequence length="113" mass="12316">MSEKPAASRRSITSFAADDDIPVPTAEQLAAAKSAGEGLGFRSEKPAPAPAQRPAPKVRQPTFTDAVHVRCRPEDRARFEDFVWRNRVSKGEAMTLLLDLALTEEARKAKAGK</sequence>
<accession>A0A0D1MEH3</accession>
<comment type="caution">
    <text evidence="2">The sequence shown here is derived from an EMBL/GenBank/DDBJ whole genome shotgun (WGS) entry which is preliminary data.</text>
</comment>
<dbReference type="Proteomes" id="UP000033203">
    <property type="component" value="Unassembled WGS sequence"/>
</dbReference>
<organism evidence="2 3">
    <name type="scientific">Sphingomonas melonis</name>
    <dbReference type="NCBI Taxonomy" id="152682"/>
    <lineage>
        <taxon>Bacteria</taxon>
        <taxon>Pseudomonadati</taxon>
        <taxon>Pseudomonadota</taxon>
        <taxon>Alphaproteobacteria</taxon>
        <taxon>Sphingomonadales</taxon>
        <taxon>Sphingomonadaceae</taxon>
        <taxon>Sphingomonas</taxon>
    </lineage>
</organism>
<protein>
    <submittedName>
        <fullName evidence="2">Uncharacterized protein</fullName>
    </submittedName>
</protein>
<proteinExistence type="predicted"/>
<feature type="region of interest" description="Disordered" evidence="1">
    <location>
        <begin position="1"/>
        <end position="20"/>
    </location>
</feature>
<evidence type="ECO:0000313" key="2">
    <source>
        <dbReference type="EMBL" id="KIU26081.1"/>
    </source>
</evidence>
<dbReference type="PATRIC" id="fig|1549858.7.peg.2623"/>
<dbReference type="AlphaFoldDB" id="A0A0D1MEH3"/>